<feature type="transmembrane region" description="Helical" evidence="8">
    <location>
        <begin position="119"/>
        <end position="142"/>
    </location>
</feature>
<evidence type="ECO:0000313" key="11">
    <source>
        <dbReference type="EMBL" id="ALM13772.1"/>
    </source>
</evidence>
<proteinExistence type="inferred from homology"/>
<dbReference type="Pfam" id="PF01545">
    <property type="entry name" value="Cation_efflux"/>
    <property type="match status" value="1"/>
</dbReference>
<dbReference type="NCBIfam" id="TIGR01297">
    <property type="entry name" value="CDF"/>
    <property type="match status" value="1"/>
</dbReference>
<sequence length="304" mass="32869">MDTCCSIPHRQSSSSALEWKFIWALILNGGLAMVEIVLSVLTGSTAVLADGLMNTDDIVALAVSIYSERKTRQAPDERRTFGYGRMDVLAGFVKGCLLLLSALVVALQVGKLLLMPESVAGTTVLIVGVVSLAVNFISSVMLKADACHSLNARGTYACMTYDMIGSAALIVSGLLSRYFSVVYFDVAAALLIAFFMIKSGWGIFKEGARLFLQSAPQSFDYDLFEKAVGDVQGVLSVGDIHVWSLTPAEHHLTCKVTLKNGDVCKCDAAIRDVERIASEMGIHHVTVQPVYTDETLQRFCKTPA</sequence>
<evidence type="ECO:0000313" key="12">
    <source>
        <dbReference type="Proteomes" id="UP000069135"/>
    </source>
</evidence>
<dbReference type="GO" id="GO:0005385">
    <property type="term" value="F:zinc ion transmembrane transporter activity"/>
    <property type="evidence" value="ECO:0007669"/>
    <property type="project" value="TreeGrafter"/>
</dbReference>
<dbReference type="GO" id="GO:0016020">
    <property type="term" value="C:membrane"/>
    <property type="evidence" value="ECO:0007669"/>
    <property type="project" value="UniProtKB-SubCell"/>
</dbReference>
<accession>A0A0S1SQH7</accession>
<dbReference type="GO" id="GO:0006882">
    <property type="term" value="P:intracellular zinc ion homeostasis"/>
    <property type="evidence" value="ECO:0007669"/>
    <property type="project" value="TreeGrafter"/>
</dbReference>
<dbReference type="Pfam" id="PF16916">
    <property type="entry name" value="ZT_dimer"/>
    <property type="match status" value="1"/>
</dbReference>
<evidence type="ECO:0000256" key="8">
    <source>
        <dbReference type="SAM" id="Phobius"/>
    </source>
</evidence>
<dbReference type="SUPFAM" id="SSF161111">
    <property type="entry name" value="Cation efflux protein transmembrane domain-like"/>
    <property type="match status" value="1"/>
</dbReference>
<evidence type="ECO:0000256" key="5">
    <source>
        <dbReference type="ARBA" id="ARBA00022833"/>
    </source>
</evidence>
<feature type="transmembrane region" description="Helical" evidence="8">
    <location>
        <begin position="21"/>
        <end position="41"/>
    </location>
</feature>
<accession>A0A0S1SSP2</accession>
<keyword evidence="5" id="KW-0862">Zinc</keyword>
<evidence type="ECO:0000259" key="10">
    <source>
        <dbReference type="Pfam" id="PF16916"/>
    </source>
</evidence>
<evidence type="ECO:0000259" key="9">
    <source>
        <dbReference type="Pfam" id="PF01545"/>
    </source>
</evidence>
<protein>
    <submittedName>
        <fullName evidence="11">Cation efflux system protein, CDF family</fullName>
    </submittedName>
</protein>
<evidence type="ECO:0000256" key="2">
    <source>
        <dbReference type="ARBA" id="ARBA00008873"/>
    </source>
</evidence>
<accession>A0A0S1SLS5</accession>
<dbReference type="InterPro" id="IPR002524">
    <property type="entry name" value="Cation_efflux"/>
</dbReference>
<dbReference type="PANTHER" id="PTHR45820">
    <property type="entry name" value="FI23527P1"/>
    <property type="match status" value="1"/>
</dbReference>
<evidence type="ECO:0000256" key="1">
    <source>
        <dbReference type="ARBA" id="ARBA00004141"/>
    </source>
</evidence>
<comment type="similarity">
    <text evidence="2">Belongs to the cation diffusion facilitator (CDF) transporter (TC 2.A.4) family. SLC30A subfamily.</text>
</comment>
<accession>A0A0S1SY29</accession>
<evidence type="ECO:0000256" key="4">
    <source>
        <dbReference type="ARBA" id="ARBA00022692"/>
    </source>
</evidence>
<reference evidence="12" key="1">
    <citation type="submission" date="2015-10" db="EMBL/GenBank/DDBJ databases">
        <title>Analysis of five complete genome sequences for members of the class Peribacteria in the recently recognized Peregrinibacteria bacterial phylum.</title>
        <authorList>
            <person name="Anantharaman K."/>
            <person name="Brown C.T."/>
            <person name="Burstein D."/>
            <person name="Castelle C.J."/>
            <person name="Probst A.J."/>
            <person name="Thomas B.C."/>
            <person name="Williams K.H."/>
            <person name="Banfield J.F."/>
        </authorList>
    </citation>
    <scope>NUCLEOTIDE SEQUENCE [LARGE SCALE GENOMIC DNA]</scope>
</reference>
<organism evidence="11 12">
    <name type="scientific">Candidatus Peribacter riflensis</name>
    <dbReference type="NCBI Taxonomy" id="1735162"/>
    <lineage>
        <taxon>Bacteria</taxon>
        <taxon>Candidatus Peregrinibacteriota</taxon>
        <taxon>Candidatus Peribacteria</taxon>
        <taxon>Candidatus Peribacterales</taxon>
        <taxon>Candidatus Peribacteraceae</taxon>
        <taxon>Candidatus Peribacter</taxon>
    </lineage>
</organism>
<comment type="subcellular location">
    <subcellularLocation>
        <location evidence="1">Membrane</location>
        <topology evidence="1">Multi-pass membrane protein</topology>
    </subcellularLocation>
</comment>
<feature type="domain" description="Cation efflux protein transmembrane" evidence="9">
    <location>
        <begin position="23"/>
        <end position="210"/>
    </location>
</feature>
<dbReference type="STRING" id="1735162.PeribacterB2_1113"/>
<dbReference type="InterPro" id="IPR027469">
    <property type="entry name" value="Cation_efflux_TMD_sf"/>
</dbReference>
<dbReference type="InterPro" id="IPR027470">
    <property type="entry name" value="Cation_efflux_CTD"/>
</dbReference>
<feature type="domain" description="Cation efflux protein cytoplasmic" evidence="10">
    <location>
        <begin position="218"/>
        <end position="288"/>
    </location>
</feature>
<dbReference type="InterPro" id="IPR058533">
    <property type="entry name" value="Cation_efflux_TM"/>
</dbReference>
<dbReference type="Gene3D" id="1.20.1510.10">
    <property type="entry name" value="Cation efflux protein transmembrane domain"/>
    <property type="match status" value="1"/>
</dbReference>
<evidence type="ECO:0000256" key="7">
    <source>
        <dbReference type="ARBA" id="ARBA00023136"/>
    </source>
</evidence>
<feature type="transmembrane region" description="Helical" evidence="8">
    <location>
        <begin position="181"/>
        <end position="204"/>
    </location>
</feature>
<evidence type="ECO:0000256" key="3">
    <source>
        <dbReference type="ARBA" id="ARBA00022448"/>
    </source>
</evidence>
<keyword evidence="3" id="KW-0813">Transport</keyword>
<dbReference type="PANTHER" id="PTHR45820:SF4">
    <property type="entry name" value="ZINC TRANSPORTER 63C, ISOFORM F"/>
    <property type="match status" value="1"/>
</dbReference>
<reference evidence="11 12" key="2">
    <citation type="journal article" date="2016" name="PeerJ">
        <title>Analysis of five complete genome sequences for members of the class Peribacteria in the recently recognized Peregrinibacteria bacterial phylum.</title>
        <authorList>
            <person name="Anantharaman K."/>
            <person name="Brown C.T."/>
            <person name="Burstein D."/>
            <person name="Castelle C.J."/>
            <person name="Probst A.J."/>
            <person name="Thomas B.C."/>
            <person name="Williams K.H."/>
            <person name="Banfield J.F."/>
        </authorList>
    </citation>
    <scope>NUCLEOTIDE SEQUENCE [LARGE SCALE GENOMIC DNA]</scope>
    <source>
        <strain evidence="11">RIFOXYD1_FULL_PER-ii_59_16</strain>
    </source>
</reference>
<dbReference type="Proteomes" id="UP000069135">
    <property type="component" value="Chromosome"/>
</dbReference>
<gene>
    <name evidence="11" type="ORF">PeribacterD1_1111</name>
</gene>
<feature type="transmembrane region" description="Helical" evidence="8">
    <location>
        <begin position="47"/>
        <end position="67"/>
    </location>
</feature>
<dbReference type="AlphaFoldDB" id="A0A0S1SSP2"/>
<evidence type="ECO:0000256" key="6">
    <source>
        <dbReference type="ARBA" id="ARBA00022989"/>
    </source>
</evidence>
<keyword evidence="4 8" id="KW-0812">Transmembrane</keyword>
<name>A0A0S1SSP2_9BACT</name>
<dbReference type="EMBL" id="CP013065">
    <property type="protein sequence ID" value="ALM13772.1"/>
    <property type="molecule type" value="Genomic_DNA"/>
</dbReference>
<feature type="transmembrane region" description="Helical" evidence="8">
    <location>
        <begin position="88"/>
        <end position="107"/>
    </location>
</feature>
<keyword evidence="7 8" id="KW-0472">Membrane</keyword>
<feature type="transmembrane region" description="Helical" evidence="8">
    <location>
        <begin position="154"/>
        <end position="175"/>
    </location>
</feature>
<keyword evidence="6 8" id="KW-1133">Transmembrane helix</keyword>